<sequence length="349" mass="37594">MKKGLGKIAFILSMAVGLAACGSGQTSQPAQQPAAEQKPAEQAAATAGNQPVEIRLGGGFASEEPFWLMQVDPSLTPNQGKSYTLNLTQFRANADRLNAYQADQIDIASIGQGATMLAASQGIPVKVIGSVVKDTPGEGFNTKFMALKDSGISSMADLKGKVIGIPDFKAPTDLWARAAVRSAGLNPDTDVKYAVIPIPSMGEAVKSKKIDVGVFPQPYFETANASGEFVEIFNSKTGVNVEEDFLVMMAKPDFVTNNEQAIKDFLSDYVNAVKYYQENGEAARQKIIDAGKVKADPALYVKMQDNNRSIDGTVNIEAWGKLQDMLIEEKWLDKPVDPSTIIDMSYLPK</sequence>
<evidence type="ECO:0000256" key="3">
    <source>
        <dbReference type="ARBA" id="ARBA00022729"/>
    </source>
</evidence>
<dbReference type="EMBL" id="RHHR01000036">
    <property type="protein sequence ID" value="RNB69900.1"/>
    <property type="molecule type" value="Genomic_DNA"/>
</dbReference>
<keyword evidence="8" id="KW-1185">Reference proteome</keyword>
<evidence type="ECO:0000256" key="2">
    <source>
        <dbReference type="ARBA" id="ARBA00010742"/>
    </source>
</evidence>
<evidence type="ECO:0000313" key="7">
    <source>
        <dbReference type="EMBL" id="RNB69900.1"/>
    </source>
</evidence>
<evidence type="ECO:0000256" key="1">
    <source>
        <dbReference type="ARBA" id="ARBA00004418"/>
    </source>
</evidence>
<dbReference type="PROSITE" id="PS51257">
    <property type="entry name" value="PROKAR_LIPOPROTEIN"/>
    <property type="match status" value="1"/>
</dbReference>
<accession>A0A3M8C2H0</accession>
<dbReference type="GO" id="GO:0042597">
    <property type="term" value="C:periplasmic space"/>
    <property type="evidence" value="ECO:0007669"/>
    <property type="project" value="UniProtKB-SubCell"/>
</dbReference>
<feature type="domain" description="SsuA/THI5-like" evidence="6">
    <location>
        <begin position="91"/>
        <end position="282"/>
    </location>
</feature>
<dbReference type="RefSeq" id="WP_122910371.1">
    <property type="nucleotide sequence ID" value="NZ_CBCSBE010000013.1"/>
</dbReference>
<keyword evidence="3 5" id="KW-0732">Signal</keyword>
<dbReference type="InterPro" id="IPR015168">
    <property type="entry name" value="SsuA/THI5"/>
</dbReference>
<organism evidence="7 8">
    <name type="scientific">Brevibacillus invocatus</name>
    <dbReference type="NCBI Taxonomy" id="173959"/>
    <lineage>
        <taxon>Bacteria</taxon>
        <taxon>Bacillati</taxon>
        <taxon>Bacillota</taxon>
        <taxon>Bacilli</taxon>
        <taxon>Bacillales</taxon>
        <taxon>Paenibacillaceae</taxon>
        <taxon>Brevibacillus</taxon>
    </lineage>
</organism>
<dbReference type="PANTHER" id="PTHR30024">
    <property type="entry name" value="ALIPHATIC SULFONATES-BINDING PROTEIN-RELATED"/>
    <property type="match status" value="1"/>
</dbReference>
<dbReference type="Gene3D" id="3.40.190.10">
    <property type="entry name" value="Periplasmic binding protein-like II"/>
    <property type="match status" value="2"/>
</dbReference>
<comment type="caution">
    <text evidence="7">The sequence shown here is derived from an EMBL/GenBank/DDBJ whole genome shotgun (WGS) entry which is preliminary data.</text>
</comment>
<evidence type="ECO:0000313" key="8">
    <source>
        <dbReference type="Proteomes" id="UP000282028"/>
    </source>
</evidence>
<dbReference type="PANTHER" id="PTHR30024:SF47">
    <property type="entry name" value="TAURINE-BINDING PERIPLASMIC PROTEIN"/>
    <property type="match status" value="1"/>
</dbReference>
<feature type="chain" id="PRO_5039585246" description="SsuA/THI5-like domain-containing protein" evidence="5">
    <location>
        <begin position="20"/>
        <end position="349"/>
    </location>
</feature>
<dbReference type="AlphaFoldDB" id="A0A3M8C2H0"/>
<dbReference type="Pfam" id="PF09084">
    <property type="entry name" value="NMT1"/>
    <property type="match status" value="1"/>
</dbReference>
<comment type="similarity">
    <text evidence="2">Belongs to the bacterial solute-binding protein SsuA/TauA family.</text>
</comment>
<evidence type="ECO:0000259" key="6">
    <source>
        <dbReference type="Pfam" id="PF09084"/>
    </source>
</evidence>
<comment type="subcellular location">
    <subcellularLocation>
        <location evidence="1">Periplasm</location>
    </subcellularLocation>
</comment>
<protein>
    <recommendedName>
        <fullName evidence="6">SsuA/THI5-like domain-containing protein</fullName>
    </recommendedName>
</protein>
<proteinExistence type="inferred from homology"/>
<feature type="region of interest" description="Disordered" evidence="4">
    <location>
        <begin position="23"/>
        <end position="47"/>
    </location>
</feature>
<feature type="signal peptide" evidence="5">
    <location>
        <begin position="1"/>
        <end position="19"/>
    </location>
</feature>
<reference evidence="7 8" key="1">
    <citation type="submission" date="2018-10" db="EMBL/GenBank/DDBJ databases">
        <title>Phylogenomics of Brevibacillus.</title>
        <authorList>
            <person name="Dunlap C."/>
        </authorList>
    </citation>
    <scope>NUCLEOTIDE SEQUENCE [LARGE SCALE GENOMIC DNA]</scope>
    <source>
        <strain evidence="7 8">JCM 12215</strain>
    </source>
</reference>
<name>A0A3M8C2H0_9BACL</name>
<dbReference type="SUPFAM" id="SSF53850">
    <property type="entry name" value="Periplasmic binding protein-like II"/>
    <property type="match status" value="1"/>
</dbReference>
<dbReference type="Proteomes" id="UP000282028">
    <property type="component" value="Unassembled WGS sequence"/>
</dbReference>
<gene>
    <name evidence="7" type="ORF">EDM52_18170</name>
</gene>
<evidence type="ECO:0000256" key="5">
    <source>
        <dbReference type="SAM" id="SignalP"/>
    </source>
</evidence>
<dbReference type="OrthoDB" id="286202at2"/>
<evidence type="ECO:0000256" key="4">
    <source>
        <dbReference type="SAM" id="MobiDB-lite"/>
    </source>
</evidence>